<comment type="subcellular location">
    <subcellularLocation>
        <location evidence="6">Cytoplasm</location>
    </subcellularLocation>
</comment>
<evidence type="ECO:0000256" key="1">
    <source>
        <dbReference type="ARBA" id="ARBA00008724"/>
    </source>
</evidence>
<keyword evidence="3 6" id="KW-0805">Transcription regulation</keyword>
<dbReference type="InterPro" id="IPR017856">
    <property type="entry name" value="Integrase-like_N"/>
</dbReference>
<evidence type="ECO:0000259" key="7">
    <source>
        <dbReference type="Pfam" id="PF01709"/>
    </source>
</evidence>
<evidence type="ECO:0000256" key="5">
    <source>
        <dbReference type="ARBA" id="ARBA00023163"/>
    </source>
</evidence>
<evidence type="ECO:0000256" key="4">
    <source>
        <dbReference type="ARBA" id="ARBA00023125"/>
    </source>
</evidence>
<dbReference type="InterPro" id="IPR029072">
    <property type="entry name" value="YebC-like"/>
</dbReference>
<keyword evidence="2 6" id="KW-0963">Cytoplasm</keyword>
<evidence type="ECO:0000313" key="10">
    <source>
        <dbReference type="EMBL" id="HGL17833.1"/>
    </source>
</evidence>
<dbReference type="InterPro" id="IPR048300">
    <property type="entry name" value="TACO1_YebC-like_2nd/3rd_dom"/>
</dbReference>
<dbReference type="NCBIfam" id="NF001030">
    <property type="entry name" value="PRK00110.1"/>
    <property type="match status" value="1"/>
</dbReference>
<proteinExistence type="inferred from homology"/>
<evidence type="ECO:0000256" key="6">
    <source>
        <dbReference type="HAMAP-Rule" id="MF_00693"/>
    </source>
</evidence>
<comment type="caution">
    <text evidence="9">The sequence shown here is derived from an EMBL/GenBank/DDBJ whole genome shotgun (WGS) entry which is preliminary data.</text>
</comment>
<feature type="domain" description="TACO1/YebC-like N-terminal" evidence="8">
    <location>
        <begin position="5"/>
        <end position="76"/>
    </location>
</feature>
<dbReference type="InterPro" id="IPR026564">
    <property type="entry name" value="Transcrip_reg_TACO1-like_dom3"/>
</dbReference>
<evidence type="ECO:0000259" key="8">
    <source>
        <dbReference type="Pfam" id="PF20772"/>
    </source>
</evidence>
<name>A0A7C2PDX5_UNCW3</name>
<keyword evidence="5 6" id="KW-0804">Transcription</keyword>
<gene>
    <name evidence="9" type="ORF">ENQ77_04855</name>
    <name evidence="10" type="ORF">ENU66_05870</name>
</gene>
<dbReference type="InterPro" id="IPR002876">
    <property type="entry name" value="Transcrip_reg_TACO1-like"/>
</dbReference>
<dbReference type="PANTHER" id="PTHR12532">
    <property type="entry name" value="TRANSLATIONAL ACTIVATOR OF CYTOCHROME C OXIDASE 1"/>
    <property type="match status" value="1"/>
</dbReference>
<dbReference type="InterPro" id="IPR049083">
    <property type="entry name" value="TACO1_YebC_N"/>
</dbReference>
<dbReference type="EMBL" id="DSOL01000142">
    <property type="protein sequence ID" value="HEN27978.1"/>
    <property type="molecule type" value="Genomic_DNA"/>
</dbReference>
<dbReference type="Pfam" id="PF20772">
    <property type="entry name" value="TACO1_YebC_N"/>
    <property type="match status" value="1"/>
</dbReference>
<evidence type="ECO:0000313" key="9">
    <source>
        <dbReference type="EMBL" id="HEN27978.1"/>
    </source>
</evidence>
<organism evidence="9">
    <name type="scientific">candidate division WOR-3 bacterium</name>
    <dbReference type="NCBI Taxonomy" id="2052148"/>
    <lineage>
        <taxon>Bacteria</taxon>
        <taxon>Bacteria division WOR-3</taxon>
    </lineage>
</organism>
<dbReference type="AlphaFoldDB" id="A0A7C2PDX5"/>
<evidence type="ECO:0000256" key="2">
    <source>
        <dbReference type="ARBA" id="ARBA00022490"/>
    </source>
</evidence>
<dbReference type="GO" id="GO:0006355">
    <property type="term" value="P:regulation of DNA-templated transcription"/>
    <property type="evidence" value="ECO:0007669"/>
    <property type="project" value="UniProtKB-UniRule"/>
</dbReference>
<protein>
    <recommendedName>
        <fullName evidence="6">Probable transcriptional regulatory protein ENQ77_04855</fullName>
    </recommendedName>
</protein>
<keyword evidence="4 6" id="KW-0238">DNA-binding</keyword>
<dbReference type="NCBIfam" id="NF009044">
    <property type="entry name" value="PRK12378.1"/>
    <property type="match status" value="1"/>
</dbReference>
<dbReference type="Pfam" id="PF01709">
    <property type="entry name" value="Transcrip_reg"/>
    <property type="match status" value="1"/>
</dbReference>
<dbReference type="PANTHER" id="PTHR12532:SF6">
    <property type="entry name" value="TRANSCRIPTIONAL REGULATORY PROTEIN YEBC-RELATED"/>
    <property type="match status" value="1"/>
</dbReference>
<dbReference type="SUPFAM" id="SSF75625">
    <property type="entry name" value="YebC-like"/>
    <property type="match status" value="1"/>
</dbReference>
<sequence length="252" mass="27982">MAGHSKWAQIKHKKAKVDAQRGRIFTKVIREITVAAKLGGGNPENNPRLRIAIEKAKEINMPWENIERAIKRGTGELEGVEYVETIFEGFGPEGVAFIVKVLTDNKNRTSGEIRHIFSKHGGHLGAPGSVAWQFTEKGIIYIDKDKVSEDAVLEIALEAGAEDVKEEGDSFAVYCDPKDFERVKNAFKEKGVEISEADITMLPQSTVKIEDEKTAEKILKLMDALEENDDVQKVFANFDIPESVLQTIAAKS</sequence>
<dbReference type="Gene3D" id="1.10.10.200">
    <property type="match status" value="1"/>
</dbReference>
<dbReference type="FunFam" id="1.10.10.200:FF:000001">
    <property type="entry name" value="Probable transcriptional regulatory protein YebC"/>
    <property type="match status" value="1"/>
</dbReference>
<dbReference type="HAMAP" id="MF_00693">
    <property type="entry name" value="Transcrip_reg_TACO1"/>
    <property type="match status" value="1"/>
</dbReference>
<reference evidence="9" key="1">
    <citation type="journal article" date="2020" name="mSystems">
        <title>Genome- and Community-Level Interaction Insights into Carbon Utilization and Element Cycling Functions of Hydrothermarchaeota in Hydrothermal Sediment.</title>
        <authorList>
            <person name="Zhou Z."/>
            <person name="Liu Y."/>
            <person name="Xu W."/>
            <person name="Pan J."/>
            <person name="Luo Z.H."/>
            <person name="Li M."/>
        </authorList>
    </citation>
    <scope>NUCLEOTIDE SEQUENCE [LARGE SCALE GENOMIC DNA]</scope>
    <source>
        <strain evidence="9">SpSt-34</strain>
        <strain evidence="10">SpSt-69</strain>
    </source>
</reference>
<dbReference type="FunFam" id="3.30.70.980:FF:000002">
    <property type="entry name" value="Probable transcriptional regulatory protein YebC"/>
    <property type="match status" value="1"/>
</dbReference>
<comment type="similarity">
    <text evidence="1 6">Belongs to the TACO1 family.</text>
</comment>
<accession>A0A7C2PDX5</accession>
<dbReference type="Gene3D" id="3.30.70.980">
    <property type="match status" value="2"/>
</dbReference>
<feature type="domain" description="TACO1/YebC-like second and third" evidence="7">
    <location>
        <begin position="82"/>
        <end position="238"/>
    </location>
</feature>
<dbReference type="GO" id="GO:0005829">
    <property type="term" value="C:cytosol"/>
    <property type="evidence" value="ECO:0007669"/>
    <property type="project" value="TreeGrafter"/>
</dbReference>
<dbReference type="NCBIfam" id="TIGR01033">
    <property type="entry name" value="YebC/PmpR family DNA-binding transcriptional regulator"/>
    <property type="match status" value="1"/>
</dbReference>
<dbReference type="EMBL" id="DTDJ01000036">
    <property type="protein sequence ID" value="HGL17833.1"/>
    <property type="molecule type" value="Genomic_DNA"/>
</dbReference>
<evidence type="ECO:0000256" key="3">
    <source>
        <dbReference type="ARBA" id="ARBA00023015"/>
    </source>
</evidence>
<dbReference type="GO" id="GO:0003677">
    <property type="term" value="F:DNA binding"/>
    <property type="evidence" value="ECO:0007669"/>
    <property type="project" value="UniProtKB-UniRule"/>
</dbReference>